<dbReference type="GO" id="GO:0015144">
    <property type="term" value="F:carbohydrate transmembrane transporter activity"/>
    <property type="evidence" value="ECO:0007669"/>
    <property type="project" value="InterPro"/>
</dbReference>
<evidence type="ECO:0000256" key="2">
    <source>
        <dbReference type="ARBA" id="ARBA00022448"/>
    </source>
</evidence>
<comment type="similarity">
    <text evidence="1">Belongs to the bacterial solute-binding protein 1 family.</text>
</comment>
<dbReference type="EMBL" id="BMPF01000003">
    <property type="protein sequence ID" value="GGL39276.1"/>
    <property type="molecule type" value="Genomic_DNA"/>
</dbReference>
<dbReference type="InterPro" id="IPR006060">
    <property type="entry name" value="Maltose/Cyclodextrin-bd"/>
</dbReference>
<evidence type="ECO:0000313" key="6">
    <source>
        <dbReference type="EMBL" id="GGL39276.1"/>
    </source>
</evidence>
<dbReference type="GO" id="GO:0042956">
    <property type="term" value="P:maltodextrin transmembrane transport"/>
    <property type="evidence" value="ECO:0007669"/>
    <property type="project" value="TreeGrafter"/>
</dbReference>
<feature type="compositionally biased region" description="Low complexity" evidence="5">
    <location>
        <begin position="41"/>
        <end position="50"/>
    </location>
</feature>
<dbReference type="GO" id="GO:1901982">
    <property type="term" value="F:maltose binding"/>
    <property type="evidence" value="ECO:0007669"/>
    <property type="project" value="TreeGrafter"/>
</dbReference>
<dbReference type="PROSITE" id="PS51257">
    <property type="entry name" value="PROKAR_LIPOPROTEIN"/>
    <property type="match status" value="1"/>
</dbReference>
<reference evidence="6 7" key="1">
    <citation type="journal article" date="2019" name="Int. J. Syst. Evol. Microbiol.">
        <title>The Global Catalogue of Microorganisms (GCM) 10K type strain sequencing project: providing services to taxonomists for standard genome sequencing and annotation.</title>
        <authorList>
            <consortium name="The Broad Institute Genomics Platform"/>
            <consortium name="The Broad Institute Genome Sequencing Center for Infectious Disease"/>
            <person name="Wu L."/>
            <person name="Ma J."/>
        </authorList>
    </citation>
    <scope>NUCLEOTIDE SEQUENCE [LARGE SCALE GENOMIC DNA]</scope>
    <source>
        <strain evidence="6 7">JCM 19585</strain>
    </source>
</reference>
<dbReference type="OrthoDB" id="42146at2157"/>
<evidence type="ECO:0000256" key="5">
    <source>
        <dbReference type="SAM" id="MobiDB-lite"/>
    </source>
</evidence>
<feature type="compositionally biased region" description="Polar residues" evidence="5">
    <location>
        <begin position="29"/>
        <end position="38"/>
    </location>
</feature>
<dbReference type="AlphaFoldDB" id="A0A830F4T6"/>
<evidence type="ECO:0000313" key="7">
    <source>
        <dbReference type="Proteomes" id="UP000628840"/>
    </source>
</evidence>
<protein>
    <submittedName>
        <fullName evidence="6">Maltotriose-binding protein</fullName>
    </submittedName>
</protein>
<dbReference type="InterPro" id="IPR006311">
    <property type="entry name" value="TAT_signal"/>
</dbReference>
<name>A0A830F4T6_9EURY</name>
<dbReference type="PANTHER" id="PTHR30061:SF50">
    <property type="entry name" value="MALTOSE_MALTODEXTRIN-BINDING PERIPLASMIC PROTEIN"/>
    <property type="match status" value="1"/>
</dbReference>
<dbReference type="PROSITE" id="PS51318">
    <property type="entry name" value="TAT"/>
    <property type="match status" value="1"/>
</dbReference>
<dbReference type="Proteomes" id="UP000628840">
    <property type="component" value="Unassembled WGS sequence"/>
</dbReference>
<keyword evidence="7" id="KW-1185">Reference proteome</keyword>
<proteinExistence type="inferred from homology"/>
<organism evidence="6 7">
    <name type="scientific">Halarchaeum grantii</name>
    <dbReference type="NCBI Taxonomy" id="1193105"/>
    <lineage>
        <taxon>Archaea</taxon>
        <taxon>Methanobacteriati</taxon>
        <taxon>Methanobacteriota</taxon>
        <taxon>Stenosarchaea group</taxon>
        <taxon>Halobacteria</taxon>
        <taxon>Halobacteriales</taxon>
        <taxon>Halobacteriaceae</taxon>
    </lineage>
</organism>
<keyword evidence="2" id="KW-0813">Transport</keyword>
<dbReference type="RefSeq" id="WP_188883956.1">
    <property type="nucleotide sequence ID" value="NZ_BMPF01000003.1"/>
</dbReference>
<dbReference type="SUPFAM" id="SSF53850">
    <property type="entry name" value="Periplasmic binding protein-like II"/>
    <property type="match status" value="1"/>
</dbReference>
<dbReference type="Gene3D" id="3.40.190.10">
    <property type="entry name" value="Periplasmic binding protein-like II"/>
    <property type="match status" value="2"/>
</dbReference>
<sequence length="420" mass="45149">MTSNRREFIAGVGSASALVALTGCVGVQQSESTPSGDASSDGGDTTTERGGTATAWYALTDTEQPLREDAITAFNEQSPHTVEGADISSMEKKTTSAIPAGQGPQSFEHAHDWVGDYTQRGFLADQTGELDVSLDTFTSAAADAVQFDGQIVGLPHAAETVTLIYNTDIVDEPPETVAEMVDVMADYHDPSKNQYGLGYPFNPYFTSSWLQAFGGYYFDASKDDMLGIDKDPVVEGLQFALDNFKPYMPNDPTYEPQASIFASGNAAFAINGPWYLSTLNEKGVNYEVTTPPKPEGGEANPYTGVKMWYFSKAMREGGPATEAGRSFVEWFATNEDHILQRAEQQGSIPVLASLVGSDDLPGEVKAFSEAVDQGTPMPTHPKVNKVWPPVESALIKAFNGDATPEAALSQAAETVRSNWE</sequence>
<evidence type="ECO:0000256" key="1">
    <source>
        <dbReference type="ARBA" id="ARBA00008520"/>
    </source>
</evidence>
<dbReference type="InterPro" id="IPR006059">
    <property type="entry name" value="SBP"/>
</dbReference>
<gene>
    <name evidence="6" type="ORF">GCM10009037_23770</name>
</gene>
<keyword evidence="4" id="KW-0732">Signal</keyword>
<dbReference type="PRINTS" id="PR00181">
    <property type="entry name" value="MALTOSEBP"/>
</dbReference>
<dbReference type="GO" id="GO:0015768">
    <property type="term" value="P:maltose transport"/>
    <property type="evidence" value="ECO:0007669"/>
    <property type="project" value="TreeGrafter"/>
</dbReference>
<keyword evidence="3" id="KW-0762">Sugar transport</keyword>
<dbReference type="PANTHER" id="PTHR30061">
    <property type="entry name" value="MALTOSE-BINDING PERIPLASMIC PROTEIN"/>
    <property type="match status" value="1"/>
</dbReference>
<dbReference type="GO" id="GO:0055052">
    <property type="term" value="C:ATP-binding cassette (ABC) transporter complex, substrate-binding subunit-containing"/>
    <property type="evidence" value="ECO:0007669"/>
    <property type="project" value="TreeGrafter"/>
</dbReference>
<comment type="caution">
    <text evidence="6">The sequence shown here is derived from an EMBL/GenBank/DDBJ whole genome shotgun (WGS) entry which is preliminary data.</text>
</comment>
<accession>A0A830F4T6</accession>
<evidence type="ECO:0000256" key="4">
    <source>
        <dbReference type="ARBA" id="ARBA00022729"/>
    </source>
</evidence>
<feature type="region of interest" description="Disordered" evidence="5">
    <location>
        <begin position="29"/>
        <end position="50"/>
    </location>
</feature>
<dbReference type="Pfam" id="PF13416">
    <property type="entry name" value="SBP_bac_8"/>
    <property type="match status" value="1"/>
</dbReference>
<evidence type="ECO:0000256" key="3">
    <source>
        <dbReference type="ARBA" id="ARBA00022597"/>
    </source>
</evidence>